<feature type="transmembrane region" description="Helical" evidence="6">
    <location>
        <begin position="198"/>
        <end position="221"/>
    </location>
</feature>
<dbReference type="Pfam" id="PF01757">
    <property type="entry name" value="Acyl_transf_3"/>
    <property type="match status" value="1"/>
</dbReference>
<feature type="transmembrane region" description="Helical" evidence="6">
    <location>
        <begin position="43"/>
        <end position="67"/>
    </location>
</feature>
<evidence type="ECO:0000256" key="1">
    <source>
        <dbReference type="ARBA" id="ARBA00004651"/>
    </source>
</evidence>
<evidence type="ECO:0000259" key="7">
    <source>
        <dbReference type="Pfam" id="PF01757"/>
    </source>
</evidence>
<reference evidence="8 9" key="1">
    <citation type="submission" date="2016-10" db="EMBL/GenBank/DDBJ databases">
        <authorList>
            <person name="de Groot N.N."/>
        </authorList>
    </citation>
    <scope>NUCLEOTIDE SEQUENCE [LARGE SCALE GENOMIC DNA]</scope>
    <source>
        <strain evidence="8 9">DSM 11978</strain>
    </source>
</reference>
<feature type="transmembrane region" description="Helical" evidence="6">
    <location>
        <begin position="268"/>
        <end position="290"/>
    </location>
</feature>
<name>A0A1H7P331_9EURY</name>
<dbReference type="PANTHER" id="PTHR40074:SF2">
    <property type="entry name" value="O-ACETYLTRANSFERASE WECH"/>
    <property type="match status" value="1"/>
</dbReference>
<feature type="transmembrane region" description="Helical" evidence="6">
    <location>
        <begin position="227"/>
        <end position="247"/>
    </location>
</feature>
<evidence type="ECO:0000256" key="2">
    <source>
        <dbReference type="ARBA" id="ARBA00022475"/>
    </source>
</evidence>
<keyword evidence="3 6" id="KW-0812">Transmembrane</keyword>
<feature type="transmembrane region" description="Helical" evidence="6">
    <location>
        <begin position="169"/>
        <end position="191"/>
    </location>
</feature>
<evidence type="ECO:0000256" key="5">
    <source>
        <dbReference type="ARBA" id="ARBA00023136"/>
    </source>
</evidence>
<dbReference type="OrthoDB" id="77584at2157"/>
<organism evidence="8 9">
    <name type="scientific">Methanobrevibacter gottschalkii</name>
    <dbReference type="NCBI Taxonomy" id="190974"/>
    <lineage>
        <taxon>Archaea</taxon>
        <taxon>Methanobacteriati</taxon>
        <taxon>Methanobacteriota</taxon>
        <taxon>Methanomada group</taxon>
        <taxon>Methanobacteria</taxon>
        <taxon>Methanobacteriales</taxon>
        <taxon>Methanobacteriaceae</taxon>
        <taxon>Methanobrevibacter</taxon>
    </lineage>
</organism>
<feature type="transmembrane region" description="Helical" evidence="6">
    <location>
        <begin position="118"/>
        <end position="139"/>
    </location>
</feature>
<sequence>MVLRENRIFYLDELRAIAILCVIFAHTIQNFPTNMDYLISPTLLSYLTVARMGVILFFMISGALLIGREYNLSDFLKRRFARVLIPTIFWQIIGYLSVLIFIGFTYDNLVQASVQVGFPWFVCAILGIYFVIPIFNSFIKEYGIKGAEYFLIIWVFLVILTNMQLNETYYIDFIFNNVGIYIGYAVLGYYLANKEFNVYSFPMVVICSVLFIISLALNSYYAFNFSHVFYIESYSIIVQCALLFLILRYMSKLAKFRPKFVLSKLHSFVQNSFIGSFIYYLSIFSFTIYLMHGFIVNAIIKYMPVTQFSMIPAIFLLIAVISIVNAAVLSKMPIISKLCGIY</sequence>
<evidence type="ECO:0000313" key="8">
    <source>
        <dbReference type="EMBL" id="SEL29635.1"/>
    </source>
</evidence>
<feature type="domain" description="Acyltransferase 3" evidence="7">
    <location>
        <begin position="9"/>
        <end position="324"/>
    </location>
</feature>
<keyword evidence="2" id="KW-1003">Cell membrane</keyword>
<accession>A0A1H7P331</accession>
<dbReference type="AlphaFoldDB" id="A0A1H7P331"/>
<evidence type="ECO:0000256" key="6">
    <source>
        <dbReference type="SAM" id="Phobius"/>
    </source>
</evidence>
<keyword evidence="5 6" id="KW-0472">Membrane</keyword>
<feature type="transmembrane region" description="Helical" evidence="6">
    <location>
        <begin position="12"/>
        <end position="31"/>
    </location>
</feature>
<dbReference type="EMBL" id="FOAK01000014">
    <property type="protein sequence ID" value="SEL29635.1"/>
    <property type="molecule type" value="Genomic_DNA"/>
</dbReference>
<keyword evidence="8" id="KW-0012">Acyltransferase</keyword>
<gene>
    <name evidence="8" type="ORF">SAMN05216439_0302</name>
</gene>
<feature type="transmembrane region" description="Helical" evidence="6">
    <location>
        <begin position="146"/>
        <end position="163"/>
    </location>
</feature>
<comment type="subcellular location">
    <subcellularLocation>
        <location evidence="1">Cell membrane</location>
        <topology evidence="1">Multi-pass membrane protein</topology>
    </subcellularLocation>
</comment>
<evidence type="ECO:0000313" key="9">
    <source>
        <dbReference type="Proteomes" id="UP000199506"/>
    </source>
</evidence>
<feature type="transmembrane region" description="Helical" evidence="6">
    <location>
        <begin position="88"/>
        <end position="106"/>
    </location>
</feature>
<evidence type="ECO:0000256" key="3">
    <source>
        <dbReference type="ARBA" id="ARBA00022692"/>
    </source>
</evidence>
<proteinExistence type="predicted"/>
<dbReference type="GO" id="GO:0005886">
    <property type="term" value="C:plasma membrane"/>
    <property type="evidence" value="ECO:0007669"/>
    <property type="project" value="UniProtKB-SubCell"/>
</dbReference>
<dbReference type="Proteomes" id="UP000199506">
    <property type="component" value="Unassembled WGS sequence"/>
</dbReference>
<keyword evidence="4 6" id="KW-1133">Transmembrane helix</keyword>
<dbReference type="GO" id="GO:0009246">
    <property type="term" value="P:enterobacterial common antigen biosynthetic process"/>
    <property type="evidence" value="ECO:0007669"/>
    <property type="project" value="TreeGrafter"/>
</dbReference>
<feature type="transmembrane region" description="Helical" evidence="6">
    <location>
        <begin position="310"/>
        <end position="329"/>
    </location>
</feature>
<keyword evidence="8" id="KW-0808">Transferase</keyword>
<dbReference type="GO" id="GO:0016413">
    <property type="term" value="F:O-acetyltransferase activity"/>
    <property type="evidence" value="ECO:0007669"/>
    <property type="project" value="TreeGrafter"/>
</dbReference>
<dbReference type="InterPro" id="IPR002656">
    <property type="entry name" value="Acyl_transf_3_dom"/>
</dbReference>
<dbReference type="RefSeq" id="WP_091699816.1">
    <property type="nucleotide sequence ID" value="NZ_FOAK01000014.1"/>
</dbReference>
<protein>
    <submittedName>
        <fullName evidence="8">Surface polysaccharide O-acyltransferase, integral membrane enzyme</fullName>
    </submittedName>
</protein>
<evidence type="ECO:0000256" key="4">
    <source>
        <dbReference type="ARBA" id="ARBA00022989"/>
    </source>
</evidence>
<dbReference type="PANTHER" id="PTHR40074">
    <property type="entry name" value="O-ACETYLTRANSFERASE WECH"/>
    <property type="match status" value="1"/>
</dbReference>
<dbReference type="STRING" id="190974.SAMN05216439_0302"/>